<reference evidence="1 2" key="1">
    <citation type="journal article" date="2019" name="Antonie Van Leeuwenhoek">
        <title>Description of 'Ca. Methylobacter oryzae' KRF1, a novel species from the environmentally important Methylobacter clade 2.</title>
        <authorList>
            <person name="Khatri K."/>
            <person name="Mohite J.A."/>
            <person name="Pandit P.S."/>
            <person name="Bahulikar R."/>
            <person name="Rahalkar M.C."/>
        </authorList>
    </citation>
    <scope>NUCLEOTIDE SEQUENCE [LARGE SCALE GENOMIC DNA]</scope>
    <source>
        <strain evidence="1 2">KRF1</strain>
    </source>
</reference>
<evidence type="ECO:0000313" key="1">
    <source>
        <dbReference type="EMBL" id="TRW89602.1"/>
    </source>
</evidence>
<proteinExistence type="predicted"/>
<comment type="caution">
    <text evidence="1">The sequence shown here is derived from an EMBL/GenBank/DDBJ whole genome shotgun (WGS) entry which is preliminary data.</text>
</comment>
<accession>A0ABY3C536</accession>
<dbReference type="EMBL" id="RYFG02000121">
    <property type="protein sequence ID" value="TRW89602.1"/>
    <property type="molecule type" value="Genomic_DNA"/>
</dbReference>
<keyword evidence="2" id="KW-1185">Reference proteome</keyword>
<sequence>MSLISCPECNKKISHKSNNCIRCDNLVKQEQTSAKNNGQKRKSANVQVHTALDSWDLFSYALFRK</sequence>
<dbReference type="Proteomes" id="UP000733744">
    <property type="component" value="Unassembled WGS sequence"/>
</dbReference>
<organism evidence="1 2">
    <name type="scientific">Candidatus Methylobacter oryzae</name>
    <dbReference type="NCBI Taxonomy" id="2497749"/>
    <lineage>
        <taxon>Bacteria</taxon>
        <taxon>Pseudomonadati</taxon>
        <taxon>Pseudomonadota</taxon>
        <taxon>Gammaproteobacteria</taxon>
        <taxon>Methylococcales</taxon>
        <taxon>Methylococcaceae</taxon>
        <taxon>Methylobacter</taxon>
    </lineage>
</organism>
<evidence type="ECO:0000313" key="2">
    <source>
        <dbReference type="Proteomes" id="UP000733744"/>
    </source>
</evidence>
<protein>
    <submittedName>
        <fullName evidence="1">Uncharacterized protein</fullName>
    </submittedName>
</protein>
<dbReference type="RefSeq" id="WP_127029502.1">
    <property type="nucleotide sequence ID" value="NZ_RYFG02000121.1"/>
</dbReference>
<name>A0ABY3C536_9GAMM</name>
<gene>
    <name evidence="1" type="ORF">EKO24_021315</name>
</gene>